<accession>A0A930YE91</accession>
<dbReference type="AlphaFoldDB" id="A0A930YE91"/>
<protein>
    <submittedName>
        <fullName evidence="3">Uncharacterized protein</fullName>
    </submittedName>
</protein>
<gene>
    <name evidence="3" type="ORF">ISU07_18450</name>
</gene>
<keyword evidence="2" id="KW-1133">Transmembrane helix</keyword>
<feature type="region of interest" description="Disordered" evidence="1">
    <location>
        <begin position="1"/>
        <end position="53"/>
    </location>
</feature>
<feature type="transmembrane region" description="Helical" evidence="2">
    <location>
        <begin position="190"/>
        <end position="210"/>
    </location>
</feature>
<comment type="caution">
    <text evidence="3">The sequence shown here is derived from an EMBL/GenBank/DDBJ whole genome shotgun (WGS) entry which is preliminary data.</text>
</comment>
<feature type="compositionally biased region" description="Basic and acidic residues" evidence="1">
    <location>
        <begin position="41"/>
        <end position="52"/>
    </location>
</feature>
<dbReference type="RefSeq" id="WP_194708306.1">
    <property type="nucleotide sequence ID" value="NZ_JADKPN010000013.1"/>
</dbReference>
<organism evidence="3 4">
    <name type="scientific">Nocardioides islandensis</name>
    <dbReference type="NCBI Taxonomy" id="433663"/>
    <lineage>
        <taxon>Bacteria</taxon>
        <taxon>Bacillati</taxon>
        <taxon>Actinomycetota</taxon>
        <taxon>Actinomycetes</taxon>
        <taxon>Propionibacteriales</taxon>
        <taxon>Nocardioidaceae</taxon>
        <taxon>Nocardioides</taxon>
    </lineage>
</organism>
<feature type="transmembrane region" description="Helical" evidence="2">
    <location>
        <begin position="67"/>
        <end position="85"/>
    </location>
</feature>
<keyword evidence="4" id="KW-1185">Reference proteome</keyword>
<sequence>MDATTPGAPAEPPSGDEEWGPFEADPPAPTPSSRAQPVGADTREGRPPERGIPKLVNTVFGAAQTTFLLSVLVMCAVPALAILMFSSNLEHGRWSVFAVGIVISAAGFVSGGLLGFLFALPRSTTVAGSSGNTTVAITVRPNTNLEDVSDWLTKIIVGVTLIQIGKADTALGFLFTRTGDAMGGGPSATTFSACLLVYSFACGLMGGWVATRLFIGRWMQAADQPLAEAQQVARSLGGSDAAAPIRDQRDAVRAVRAAADKKASG</sequence>
<keyword evidence="2" id="KW-0812">Transmembrane</keyword>
<name>A0A930YE91_9ACTN</name>
<feature type="transmembrane region" description="Helical" evidence="2">
    <location>
        <begin position="97"/>
        <end position="120"/>
    </location>
</feature>
<keyword evidence="2" id="KW-0472">Membrane</keyword>
<proteinExistence type="predicted"/>
<dbReference type="Proteomes" id="UP000640489">
    <property type="component" value="Unassembled WGS sequence"/>
</dbReference>
<evidence type="ECO:0000313" key="4">
    <source>
        <dbReference type="Proteomes" id="UP000640489"/>
    </source>
</evidence>
<reference evidence="3" key="1">
    <citation type="submission" date="2020-11" db="EMBL/GenBank/DDBJ databases">
        <title>Nocardioides sp. nov., isolated from Soil of Cynanchum wilfordii Hemsley rhizosphere.</title>
        <authorList>
            <person name="Lee J.-S."/>
            <person name="Suh M.K."/>
            <person name="Kim J.-S."/>
        </authorList>
    </citation>
    <scope>NUCLEOTIDE SEQUENCE</scope>
    <source>
        <strain evidence="3">KCTC 19275</strain>
    </source>
</reference>
<dbReference type="EMBL" id="JADKPN010000013">
    <property type="protein sequence ID" value="MBF4765116.1"/>
    <property type="molecule type" value="Genomic_DNA"/>
</dbReference>
<evidence type="ECO:0000256" key="2">
    <source>
        <dbReference type="SAM" id="Phobius"/>
    </source>
</evidence>
<evidence type="ECO:0000313" key="3">
    <source>
        <dbReference type="EMBL" id="MBF4765116.1"/>
    </source>
</evidence>
<evidence type="ECO:0000256" key="1">
    <source>
        <dbReference type="SAM" id="MobiDB-lite"/>
    </source>
</evidence>